<comment type="caution">
    <text evidence="2">The sequence shown here is derived from an EMBL/GenBank/DDBJ whole genome shotgun (WGS) entry which is preliminary data.</text>
</comment>
<evidence type="ECO:0000313" key="3">
    <source>
        <dbReference type="Proteomes" id="UP000887013"/>
    </source>
</evidence>
<reference evidence="2" key="1">
    <citation type="submission" date="2020-08" db="EMBL/GenBank/DDBJ databases">
        <title>Multicomponent nature underlies the extraordinary mechanical properties of spider dragline silk.</title>
        <authorList>
            <person name="Kono N."/>
            <person name="Nakamura H."/>
            <person name="Mori M."/>
            <person name="Yoshida Y."/>
            <person name="Ohtoshi R."/>
            <person name="Malay A.D."/>
            <person name="Moran D.A.P."/>
            <person name="Tomita M."/>
            <person name="Numata K."/>
            <person name="Arakawa K."/>
        </authorList>
    </citation>
    <scope>NUCLEOTIDE SEQUENCE</scope>
</reference>
<dbReference type="AlphaFoldDB" id="A0A8X6Q6E6"/>
<sequence length="120" mass="13519">MHLVAIVCAVTFVVVGTIASSVEEIKVLKNAFCDNKVMGDKIQKCFESLEEIDMPDEYETAKKECCSSIVDSKTGAEIRKWYCTTPVTTIQKCNECQEKKMKDIPNQEEIKKVMAPFEVS</sequence>
<proteinExistence type="predicted"/>
<evidence type="ECO:0000256" key="1">
    <source>
        <dbReference type="SAM" id="SignalP"/>
    </source>
</evidence>
<dbReference type="EMBL" id="BMAW01077783">
    <property type="protein sequence ID" value="GFU08060.1"/>
    <property type="molecule type" value="Genomic_DNA"/>
</dbReference>
<keyword evidence="3" id="KW-1185">Reference proteome</keyword>
<feature type="chain" id="PRO_5036454629" evidence="1">
    <location>
        <begin position="20"/>
        <end position="120"/>
    </location>
</feature>
<evidence type="ECO:0000313" key="2">
    <source>
        <dbReference type="EMBL" id="GFU08060.1"/>
    </source>
</evidence>
<protein>
    <submittedName>
        <fullName evidence="2">U9-Nephitoxin-Nsp1a_1</fullName>
    </submittedName>
</protein>
<gene>
    <name evidence="2" type="ORF">NPIL_499401</name>
</gene>
<organism evidence="2 3">
    <name type="scientific">Nephila pilipes</name>
    <name type="common">Giant wood spider</name>
    <name type="synonym">Nephila maculata</name>
    <dbReference type="NCBI Taxonomy" id="299642"/>
    <lineage>
        <taxon>Eukaryota</taxon>
        <taxon>Metazoa</taxon>
        <taxon>Ecdysozoa</taxon>
        <taxon>Arthropoda</taxon>
        <taxon>Chelicerata</taxon>
        <taxon>Arachnida</taxon>
        <taxon>Araneae</taxon>
        <taxon>Araneomorphae</taxon>
        <taxon>Entelegynae</taxon>
        <taxon>Araneoidea</taxon>
        <taxon>Nephilidae</taxon>
        <taxon>Nephila</taxon>
    </lineage>
</organism>
<name>A0A8X6Q6E6_NEPPI</name>
<accession>A0A8X6Q6E6</accession>
<dbReference type="Proteomes" id="UP000887013">
    <property type="component" value="Unassembled WGS sequence"/>
</dbReference>
<keyword evidence="1" id="KW-0732">Signal</keyword>
<feature type="signal peptide" evidence="1">
    <location>
        <begin position="1"/>
        <end position="19"/>
    </location>
</feature>
<dbReference type="OrthoDB" id="6435743at2759"/>